<protein>
    <submittedName>
        <fullName evidence="1">Uncharacterized protein</fullName>
    </submittedName>
</protein>
<dbReference type="Proteomes" id="UP000468638">
    <property type="component" value="Unassembled WGS sequence"/>
</dbReference>
<comment type="caution">
    <text evidence="1">The sequence shown here is derived from an EMBL/GenBank/DDBJ whole genome shotgun (WGS) entry which is preliminary data.</text>
</comment>
<evidence type="ECO:0000313" key="2">
    <source>
        <dbReference type="Proteomes" id="UP000468638"/>
    </source>
</evidence>
<dbReference type="NCBIfam" id="TIGR01053">
    <property type="entry name" value="LSD1"/>
    <property type="match status" value="1"/>
</dbReference>
<proteinExistence type="predicted"/>
<dbReference type="EMBL" id="WMEQ01000015">
    <property type="protein sequence ID" value="MYL35295.1"/>
    <property type="molecule type" value="Genomic_DNA"/>
</dbReference>
<dbReference type="AlphaFoldDB" id="A0A6I5A4N1"/>
<reference evidence="1 2" key="1">
    <citation type="submission" date="2019-11" db="EMBL/GenBank/DDBJ databases">
        <title>Genome sequences of 17 halophilic strains isolated from different environments.</title>
        <authorList>
            <person name="Furrow R.E."/>
        </authorList>
    </citation>
    <scope>NUCLEOTIDE SEQUENCE [LARGE SCALE GENOMIC DNA]</scope>
    <source>
        <strain evidence="1 2">22514_16_FS</strain>
    </source>
</reference>
<sequence>MRCRSLLSLCPGAKHVSARNFFAFYERLWF</sequence>
<evidence type="ECO:0000313" key="1">
    <source>
        <dbReference type="EMBL" id="MYL35295.1"/>
    </source>
</evidence>
<gene>
    <name evidence="1" type="ORF">GLW05_17085</name>
</gene>
<accession>A0A6I5A4N1</accession>
<organism evidence="1 2">
    <name type="scientific">Pontibacillus yanchengensis</name>
    <dbReference type="NCBI Taxonomy" id="462910"/>
    <lineage>
        <taxon>Bacteria</taxon>
        <taxon>Bacillati</taxon>
        <taxon>Bacillota</taxon>
        <taxon>Bacilli</taxon>
        <taxon>Bacillales</taxon>
        <taxon>Bacillaceae</taxon>
        <taxon>Pontibacillus</taxon>
    </lineage>
</organism>
<name>A0A6I5A4N1_9BACI</name>